<dbReference type="InterPro" id="IPR011059">
    <property type="entry name" value="Metal-dep_hydrolase_composite"/>
</dbReference>
<dbReference type="InterPro" id="IPR023100">
    <property type="entry name" value="D-aminoacylase_insert_dom_sf"/>
</dbReference>
<dbReference type="InterPro" id="IPR050378">
    <property type="entry name" value="Metallo-dep_Hydrolases_sf"/>
</dbReference>
<evidence type="ECO:0000313" key="3">
    <source>
        <dbReference type="Proteomes" id="UP001501020"/>
    </source>
</evidence>
<dbReference type="Gene3D" id="3.20.20.140">
    <property type="entry name" value="Metal-dependent hydrolases"/>
    <property type="match status" value="1"/>
</dbReference>
<proteinExistence type="predicted"/>
<feature type="domain" description="Amidohydrolase 3" evidence="1">
    <location>
        <begin position="59"/>
        <end position="519"/>
    </location>
</feature>
<dbReference type="SUPFAM" id="SSF51556">
    <property type="entry name" value="Metallo-dependent hydrolases"/>
    <property type="match status" value="1"/>
</dbReference>
<sequence>MRHATHARHVRHEADDVVITGGDVLDGTGAPARRADVVVREGVIRDVVPPGKTHEGPELDATGLVVAPGFIDLHSHADFTVQERPAAETAVHQGVTTLLGGNCGFSPFPVAAEAEELRGAAGFLASGVDFEWSDLDGYARAVEADRPAINLATQVGHQALRTLVMGADERPATADELARMRSLLAAAAEQGAFGFSTGLIYAPGSYASSAEVAALATEAAARGLLYSTHMRNESNELLAAVDEALDAARRSGARLEISHLKAMGPANHGAVHEALAKIEAARAEGVDVAADVYPYTASSTTLTSRLPGWAMDGGAARLLERLMERSTRSRIAAELRGRFGRDIDPAGVVVAGLPDGPYSRFIGRSLAEIGEEIGTDPAEAALELLAAHNATVSIVNHAMSAGDVSAVLAHPLVSVASDGWTLAPSGEGRPHPRSFGTFARVLGRYVRQDGLLTLPEAVRKMTSLPAARLGLADRGEIRPGRVADLAVFAPDAVIDNSDFADPWRLATGVRHVLVRGVPVLRDGTATGARPGRVLRRAG</sequence>
<comment type="caution">
    <text evidence="2">The sequence shown here is derived from an EMBL/GenBank/DDBJ whole genome shotgun (WGS) entry which is preliminary data.</text>
</comment>
<keyword evidence="3" id="KW-1185">Reference proteome</keyword>
<dbReference type="EMBL" id="BAAAMR010000005">
    <property type="protein sequence ID" value="GAA2123429.1"/>
    <property type="molecule type" value="Genomic_DNA"/>
</dbReference>
<evidence type="ECO:0000259" key="1">
    <source>
        <dbReference type="Pfam" id="PF07969"/>
    </source>
</evidence>
<dbReference type="CDD" id="cd01297">
    <property type="entry name" value="D-aminoacylase"/>
    <property type="match status" value="1"/>
</dbReference>
<protein>
    <submittedName>
        <fullName evidence="2">D-aminoacylase</fullName>
    </submittedName>
</protein>
<reference evidence="2 3" key="1">
    <citation type="journal article" date="2019" name="Int. J. Syst. Evol. Microbiol.">
        <title>The Global Catalogue of Microorganisms (GCM) 10K type strain sequencing project: providing services to taxonomists for standard genome sequencing and annotation.</title>
        <authorList>
            <consortium name="The Broad Institute Genomics Platform"/>
            <consortium name="The Broad Institute Genome Sequencing Center for Infectious Disease"/>
            <person name="Wu L."/>
            <person name="Ma J."/>
        </authorList>
    </citation>
    <scope>NUCLEOTIDE SEQUENCE [LARGE SCALE GENOMIC DNA]</scope>
    <source>
        <strain evidence="2 3">JCM 13850</strain>
    </source>
</reference>
<dbReference type="Gene3D" id="2.30.40.10">
    <property type="entry name" value="Urease, subunit C, domain 1"/>
    <property type="match status" value="1"/>
</dbReference>
<dbReference type="PANTHER" id="PTHR11647">
    <property type="entry name" value="HYDRANTOINASE/DIHYDROPYRIMIDINASE FAMILY MEMBER"/>
    <property type="match status" value="1"/>
</dbReference>
<dbReference type="SUPFAM" id="SSF51338">
    <property type="entry name" value="Composite domain of metallo-dependent hydrolases"/>
    <property type="match status" value="1"/>
</dbReference>
<dbReference type="InterPro" id="IPR032466">
    <property type="entry name" value="Metal_Hydrolase"/>
</dbReference>
<dbReference type="Pfam" id="PF07969">
    <property type="entry name" value="Amidohydro_3"/>
    <property type="match status" value="1"/>
</dbReference>
<name>A0ABN2Y867_9ACTN</name>
<accession>A0ABN2Y867</accession>
<dbReference type="PANTHER" id="PTHR11647:SF1">
    <property type="entry name" value="COLLAPSIN RESPONSE MEDIATOR PROTEIN"/>
    <property type="match status" value="1"/>
</dbReference>
<organism evidence="2 3">
    <name type="scientific">Actinomadura napierensis</name>
    <dbReference type="NCBI Taxonomy" id="267854"/>
    <lineage>
        <taxon>Bacteria</taxon>
        <taxon>Bacillati</taxon>
        <taxon>Actinomycetota</taxon>
        <taxon>Actinomycetes</taxon>
        <taxon>Streptosporangiales</taxon>
        <taxon>Thermomonosporaceae</taxon>
        <taxon>Actinomadura</taxon>
    </lineage>
</organism>
<dbReference type="Proteomes" id="UP001501020">
    <property type="component" value="Unassembled WGS sequence"/>
</dbReference>
<dbReference type="InterPro" id="IPR013108">
    <property type="entry name" value="Amidohydro_3"/>
</dbReference>
<gene>
    <name evidence="2" type="ORF">GCM10009727_10050</name>
</gene>
<dbReference type="Gene3D" id="3.30.1490.130">
    <property type="entry name" value="D-aminoacylase. Domain 3"/>
    <property type="match status" value="1"/>
</dbReference>
<evidence type="ECO:0000313" key="2">
    <source>
        <dbReference type="EMBL" id="GAA2123429.1"/>
    </source>
</evidence>